<accession>A0ABW2TBH6</accession>
<comment type="caution">
    <text evidence="1">The sequence shown here is derived from an EMBL/GenBank/DDBJ whole genome shotgun (WGS) entry which is preliminary data.</text>
</comment>
<gene>
    <name evidence="1" type="ORF">ACFQVD_35485</name>
</gene>
<dbReference type="EMBL" id="JBHTEE010000001">
    <property type="protein sequence ID" value="MFC7605417.1"/>
    <property type="molecule type" value="Genomic_DNA"/>
</dbReference>
<dbReference type="Proteomes" id="UP001596514">
    <property type="component" value="Unassembled WGS sequence"/>
</dbReference>
<keyword evidence="2" id="KW-1185">Reference proteome</keyword>
<evidence type="ECO:0000313" key="2">
    <source>
        <dbReference type="Proteomes" id="UP001596514"/>
    </source>
</evidence>
<protein>
    <submittedName>
        <fullName evidence="1">Uncharacterized protein</fullName>
    </submittedName>
</protein>
<organism evidence="1 2">
    <name type="scientific">Streptosporangium amethystogenes subsp. fukuiense</name>
    <dbReference type="NCBI Taxonomy" id="698418"/>
    <lineage>
        <taxon>Bacteria</taxon>
        <taxon>Bacillati</taxon>
        <taxon>Actinomycetota</taxon>
        <taxon>Actinomycetes</taxon>
        <taxon>Streptosporangiales</taxon>
        <taxon>Streptosporangiaceae</taxon>
        <taxon>Streptosporangium</taxon>
    </lineage>
</organism>
<sequence length="249" mass="27362">MTDQPYVAPPTVGDRVPTTGVKEWAFGAWALLDGFFRKMTIVDREKDGVELLMNRLRRLESAIIGGTSEASARAAFIDWVNDNDGGGWAYYLTKKAEADRQEAEAQAKTRHERIIASAREEAVSLRNKHPGGKGVAVGTVIVGLADTITGKTYTGTSGAYTYADKRHAVMEELLVGVPQVEDWPVNACAEVDAMNKLLIARKITKKSEIKAETLYFHAETWNSTSGKWQARSACKNCDVWLKKIGAGRV</sequence>
<proteinExistence type="predicted"/>
<dbReference type="RefSeq" id="WP_343974922.1">
    <property type="nucleotide sequence ID" value="NZ_BAAAGK010000127.1"/>
</dbReference>
<reference evidence="2" key="1">
    <citation type="journal article" date="2019" name="Int. J. Syst. Evol. Microbiol.">
        <title>The Global Catalogue of Microorganisms (GCM) 10K type strain sequencing project: providing services to taxonomists for standard genome sequencing and annotation.</title>
        <authorList>
            <consortium name="The Broad Institute Genomics Platform"/>
            <consortium name="The Broad Institute Genome Sequencing Center for Infectious Disease"/>
            <person name="Wu L."/>
            <person name="Ma J."/>
        </authorList>
    </citation>
    <scope>NUCLEOTIDE SEQUENCE [LARGE SCALE GENOMIC DNA]</scope>
    <source>
        <strain evidence="2">JCM 10083</strain>
    </source>
</reference>
<evidence type="ECO:0000313" key="1">
    <source>
        <dbReference type="EMBL" id="MFC7605417.1"/>
    </source>
</evidence>
<name>A0ABW2TBH6_9ACTN</name>